<organism evidence="1 2">
    <name type="scientific">Patagioenas fasciata monilis</name>
    <dbReference type="NCBI Taxonomy" id="372326"/>
    <lineage>
        <taxon>Eukaryota</taxon>
        <taxon>Metazoa</taxon>
        <taxon>Chordata</taxon>
        <taxon>Craniata</taxon>
        <taxon>Vertebrata</taxon>
        <taxon>Euteleostomi</taxon>
        <taxon>Archelosauria</taxon>
        <taxon>Archosauria</taxon>
        <taxon>Dinosauria</taxon>
        <taxon>Saurischia</taxon>
        <taxon>Theropoda</taxon>
        <taxon>Coelurosauria</taxon>
        <taxon>Aves</taxon>
        <taxon>Neognathae</taxon>
        <taxon>Neoaves</taxon>
        <taxon>Columbimorphae</taxon>
        <taxon>Columbiformes</taxon>
        <taxon>Columbidae</taxon>
        <taxon>Patagioenas</taxon>
    </lineage>
</organism>
<dbReference type="OrthoDB" id="10554970at2759"/>
<accession>A0A1V4KVK4</accession>
<proteinExistence type="predicted"/>
<name>A0A1V4KVK4_PATFA</name>
<dbReference type="AlphaFoldDB" id="A0A1V4KVK4"/>
<sequence length="100" mass="11338">MHMGKTLDLKETFQKECASGGLSSTVDDDYVLTISELVSGYVTDNSSIYPLERLNTAETEKTYVDKLDKNAVFYLNYLPLNEYPAWPVCYCYAMQKNALS</sequence>
<gene>
    <name evidence="1" type="ORF">AV530_008023</name>
</gene>
<evidence type="ECO:0000313" key="2">
    <source>
        <dbReference type="Proteomes" id="UP000190648"/>
    </source>
</evidence>
<dbReference type="EMBL" id="LSYS01001584">
    <property type="protein sequence ID" value="OPJ87967.1"/>
    <property type="molecule type" value="Genomic_DNA"/>
</dbReference>
<dbReference type="Proteomes" id="UP000190648">
    <property type="component" value="Unassembled WGS sequence"/>
</dbReference>
<evidence type="ECO:0000313" key="1">
    <source>
        <dbReference type="EMBL" id="OPJ87967.1"/>
    </source>
</evidence>
<comment type="caution">
    <text evidence="1">The sequence shown here is derived from an EMBL/GenBank/DDBJ whole genome shotgun (WGS) entry which is preliminary data.</text>
</comment>
<reference evidence="1 2" key="1">
    <citation type="submission" date="2016-02" db="EMBL/GenBank/DDBJ databases">
        <title>Band-tailed pigeon sequencing and assembly.</title>
        <authorList>
            <person name="Soares A.E."/>
            <person name="Novak B.J."/>
            <person name="Rice E.S."/>
            <person name="O'Connell B."/>
            <person name="Chang D."/>
            <person name="Weber S."/>
            <person name="Shapiro B."/>
        </authorList>
    </citation>
    <scope>NUCLEOTIDE SEQUENCE [LARGE SCALE GENOMIC DNA]</scope>
    <source>
        <strain evidence="1">BTP2013</strain>
        <tissue evidence="1">Blood</tissue>
    </source>
</reference>
<keyword evidence="2" id="KW-1185">Reference proteome</keyword>
<protein>
    <submittedName>
        <fullName evidence="1">Uncharacterized protein</fullName>
    </submittedName>
</protein>